<dbReference type="EMBL" id="AP022575">
    <property type="protein sequence ID" value="BBX76076.1"/>
    <property type="molecule type" value="Genomic_DNA"/>
</dbReference>
<evidence type="ECO:0000313" key="1">
    <source>
        <dbReference type="EMBL" id="BBX76076.1"/>
    </source>
</evidence>
<proteinExistence type="predicted"/>
<gene>
    <name evidence="1" type="ORF">MSHI_39820</name>
</gene>
<accession>A0A7I7MVD6</accession>
<organism evidence="1 2">
    <name type="scientific">Mycobacterium shinjukuense</name>
    <dbReference type="NCBI Taxonomy" id="398694"/>
    <lineage>
        <taxon>Bacteria</taxon>
        <taxon>Bacillati</taxon>
        <taxon>Actinomycetota</taxon>
        <taxon>Actinomycetes</taxon>
        <taxon>Mycobacteriales</taxon>
        <taxon>Mycobacteriaceae</taxon>
        <taxon>Mycobacterium</taxon>
    </lineage>
</organism>
<reference evidence="1 2" key="1">
    <citation type="journal article" date="2019" name="Emerg. Microbes Infect.">
        <title>Comprehensive subspecies identification of 175 nontuberculous mycobacteria species based on 7547 genomic profiles.</title>
        <authorList>
            <person name="Matsumoto Y."/>
            <person name="Kinjo T."/>
            <person name="Motooka D."/>
            <person name="Nabeya D."/>
            <person name="Jung N."/>
            <person name="Uechi K."/>
            <person name="Horii T."/>
            <person name="Iida T."/>
            <person name="Fujita J."/>
            <person name="Nakamura S."/>
        </authorList>
    </citation>
    <scope>NUCLEOTIDE SEQUENCE [LARGE SCALE GENOMIC DNA]</scope>
    <source>
        <strain evidence="1 2">JCM 14233</strain>
    </source>
</reference>
<dbReference type="OrthoDB" id="4545613at2"/>
<dbReference type="InterPro" id="IPR010982">
    <property type="entry name" value="Lambda_DNA-bd_dom_sf"/>
</dbReference>
<dbReference type="Proteomes" id="UP000467236">
    <property type="component" value="Chromosome"/>
</dbReference>
<dbReference type="CDD" id="cd00093">
    <property type="entry name" value="HTH_XRE"/>
    <property type="match status" value="1"/>
</dbReference>
<dbReference type="Gene3D" id="1.10.260.40">
    <property type="entry name" value="lambda repressor-like DNA-binding domains"/>
    <property type="match status" value="1"/>
</dbReference>
<protein>
    <submittedName>
        <fullName evidence="1">Uncharacterized protein</fullName>
    </submittedName>
</protein>
<evidence type="ECO:0000313" key="2">
    <source>
        <dbReference type="Proteomes" id="UP000467236"/>
    </source>
</evidence>
<dbReference type="GO" id="GO:0003677">
    <property type="term" value="F:DNA binding"/>
    <property type="evidence" value="ECO:0007669"/>
    <property type="project" value="InterPro"/>
</dbReference>
<sequence>MAENVKRLRGATNYMQLSGLLQEKAAWSINTVGIRRIESGERRVTPDGLMAVAVALGVSPVTLMIPDTGWNGAVADDQRRYVEVTGLSGPVDVVYVWDLVRADRPLPGMPDIEFISRAWPAWLQQRESLFIDKILERSRGLPDDAGSSRGDD</sequence>
<keyword evidence="2" id="KW-1185">Reference proteome</keyword>
<dbReference type="KEGG" id="mshj:MSHI_39820"/>
<dbReference type="PROSITE" id="PS50943">
    <property type="entry name" value="HTH_CROC1"/>
    <property type="match status" value="1"/>
</dbReference>
<dbReference type="RefSeq" id="WP_083050820.1">
    <property type="nucleotide sequence ID" value="NZ_AP022575.1"/>
</dbReference>
<dbReference type="AlphaFoldDB" id="A0A7I7MVD6"/>
<dbReference type="InterPro" id="IPR001387">
    <property type="entry name" value="Cro/C1-type_HTH"/>
</dbReference>
<name>A0A7I7MVD6_9MYCO</name>